<keyword evidence="1" id="KW-0732">Signal</keyword>
<dbReference type="OrthoDB" id="8754772at2"/>
<dbReference type="Gene3D" id="3.10.450.50">
    <property type="match status" value="1"/>
</dbReference>
<reference evidence="2 3" key="1">
    <citation type="submission" date="2019-03" db="EMBL/GenBank/DDBJ databases">
        <title>Draft genome of Massilia hortus sp. nov., a novel bacterial species of the Oxalobacteraceae family.</title>
        <authorList>
            <person name="Peta V."/>
            <person name="Raths R."/>
            <person name="Bucking H."/>
        </authorList>
    </citation>
    <scope>NUCLEOTIDE SEQUENCE [LARGE SCALE GENOMIC DNA]</scope>
    <source>
        <strain evidence="2 3">ONC3</strain>
    </source>
</reference>
<dbReference type="Proteomes" id="UP000297258">
    <property type="component" value="Unassembled WGS sequence"/>
</dbReference>
<proteinExistence type="predicted"/>
<feature type="chain" id="PRO_5021486542" description="Nuclear transport factor 2 family protein" evidence="1">
    <location>
        <begin position="19"/>
        <end position="168"/>
    </location>
</feature>
<evidence type="ECO:0000313" key="3">
    <source>
        <dbReference type="Proteomes" id="UP000297258"/>
    </source>
</evidence>
<feature type="signal peptide" evidence="1">
    <location>
        <begin position="1"/>
        <end position="18"/>
    </location>
</feature>
<dbReference type="RefSeq" id="WP_135187869.1">
    <property type="nucleotide sequence ID" value="NZ_SPUM01000006.1"/>
</dbReference>
<sequence>MRILVLLIGALLAQGASAGSTPEQTVAALWPSLSHAAGEPGDAATLGRLFQPDGVVFGGTHRENKPVFTRTSAADFITAQGRPRPKPFYECEVAREVKTYDRFATVYSVVESRTDRNAAKPDFVGVNSIQLYKFDDEWKIIALYYHVESPGLRISLEGGKSGICLGAD</sequence>
<keyword evidence="3" id="KW-1185">Reference proteome</keyword>
<dbReference type="SUPFAM" id="SSF54427">
    <property type="entry name" value="NTF2-like"/>
    <property type="match status" value="1"/>
</dbReference>
<gene>
    <name evidence="2" type="ORF">E4O92_00930</name>
</gene>
<dbReference type="AlphaFoldDB" id="A0A4Y9TAV5"/>
<accession>A0A4Y9TAV5</accession>
<evidence type="ECO:0008006" key="4">
    <source>
        <dbReference type="Google" id="ProtNLM"/>
    </source>
</evidence>
<name>A0A4Y9TAV5_9BURK</name>
<evidence type="ECO:0000313" key="2">
    <source>
        <dbReference type="EMBL" id="TFW35895.1"/>
    </source>
</evidence>
<dbReference type="EMBL" id="SPUM01000006">
    <property type="protein sequence ID" value="TFW35895.1"/>
    <property type="molecule type" value="Genomic_DNA"/>
</dbReference>
<evidence type="ECO:0000256" key="1">
    <source>
        <dbReference type="SAM" id="SignalP"/>
    </source>
</evidence>
<protein>
    <recommendedName>
        <fullName evidence="4">Nuclear transport factor 2 family protein</fullName>
    </recommendedName>
</protein>
<dbReference type="InterPro" id="IPR032710">
    <property type="entry name" value="NTF2-like_dom_sf"/>
</dbReference>
<comment type="caution">
    <text evidence="2">The sequence shown here is derived from an EMBL/GenBank/DDBJ whole genome shotgun (WGS) entry which is preliminary data.</text>
</comment>
<organism evidence="2 3">
    <name type="scientific">Massilia horti</name>
    <dbReference type="NCBI Taxonomy" id="2562153"/>
    <lineage>
        <taxon>Bacteria</taxon>
        <taxon>Pseudomonadati</taxon>
        <taxon>Pseudomonadota</taxon>
        <taxon>Betaproteobacteria</taxon>
        <taxon>Burkholderiales</taxon>
        <taxon>Oxalobacteraceae</taxon>
        <taxon>Telluria group</taxon>
        <taxon>Massilia</taxon>
    </lineage>
</organism>